<dbReference type="SUPFAM" id="SSF52833">
    <property type="entry name" value="Thioredoxin-like"/>
    <property type="match status" value="1"/>
</dbReference>
<evidence type="ECO:0000313" key="3">
    <source>
        <dbReference type="Proteomes" id="UP000009328"/>
    </source>
</evidence>
<dbReference type="PANTHER" id="PTHR10438">
    <property type="entry name" value="THIOREDOXIN"/>
    <property type="match status" value="1"/>
</dbReference>
<dbReference type="CDD" id="cd02947">
    <property type="entry name" value="TRX_family"/>
    <property type="match status" value="1"/>
</dbReference>
<dbReference type="STRING" id="1206466.K0KSB2"/>
<sequence>MVTEITSADQFNQVLTQRQLVVAYFYGQWTASWKVLSDELEKFENRFTAECHDIEFLKLDVGIDEFESVLQEQGIRGVPSIFFYADGEQVDKANNVVDPEYIEKKISNFVNEYKFNYQSN</sequence>
<evidence type="ECO:0000259" key="1">
    <source>
        <dbReference type="Pfam" id="PF00085"/>
    </source>
</evidence>
<proteinExistence type="predicted"/>
<dbReference type="AlphaFoldDB" id="K0KSB2"/>
<dbReference type="InParanoid" id="K0KSB2"/>
<reference evidence="2 3" key="1">
    <citation type="journal article" date="2012" name="Eukaryot. Cell">
        <title>Draft genome sequence of Wickerhamomyces ciferrii NRRL Y-1031 F-60-10.</title>
        <authorList>
            <person name="Schneider J."/>
            <person name="Andrea H."/>
            <person name="Blom J."/>
            <person name="Jaenicke S."/>
            <person name="Ruckert C."/>
            <person name="Schorsch C."/>
            <person name="Szczepanowski R."/>
            <person name="Farwick M."/>
            <person name="Goesmann A."/>
            <person name="Puhler A."/>
            <person name="Schaffer S."/>
            <person name="Tauch A."/>
            <person name="Kohler T."/>
            <person name="Brinkrolf K."/>
        </authorList>
    </citation>
    <scope>NUCLEOTIDE SEQUENCE [LARGE SCALE GENOMIC DNA]</scope>
    <source>
        <strain evidence="3">ATCC 14091 / BCRC 22168 / CBS 111 / JCM 3599 / NBRC 0793 / NRRL Y-1031 F-60-10</strain>
    </source>
</reference>
<organism evidence="2 3">
    <name type="scientific">Wickerhamomyces ciferrii (strain ATCC 14091 / BCRC 22168 / CBS 111 / JCM 3599 / NBRC 0793 / NRRL Y-1031 F-60-10)</name>
    <name type="common">Yeast</name>
    <name type="synonym">Pichia ciferrii</name>
    <dbReference type="NCBI Taxonomy" id="1206466"/>
    <lineage>
        <taxon>Eukaryota</taxon>
        <taxon>Fungi</taxon>
        <taxon>Dikarya</taxon>
        <taxon>Ascomycota</taxon>
        <taxon>Saccharomycotina</taxon>
        <taxon>Saccharomycetes</taxon>
        <taxon>Phaffomycetales</taxon>
        <taxon>Wickerhamomycetaceae</taxon>
        <taxon>Wickerhamomyces</taxon>
    </lineage>
</organism>
<accession>K0KSB2</accession>
<dbReference type="InterPro" id="IPR013766">
    <property type="entry name" value="Thioredoxin_domain"/>
</dbReference>
<dbReference type="HOGENOM" id="CLU_090389_14_0_1"/>
<dbReference type="PANTHER" id="PTHR10438:SF468">
    <property type="entry name" value="THIOREDOXIN-1-RELATED"/>
    <property type="match status" value="1"/>
</dbReference>
<protein>
    <submittedName>
        <fullName evidence="2">Thioredoxin-1</fullName>
    </submittedName>
</protein>
<dbReference type="InterPro" id="IPR036249">
    <property type="entry name" value="Thioredoxin-like_sf"/>
</dbReference>
<comment type="caution">
    <text evidence="2">The sequence shown here is derived from an EMBL/GenBank/DDBJ whole genome shotgun (WGS) entry which is preliminary data.</text>
</comment>
<gene>
    <name evidence="2" type="ORF">BN7_3778</name>
</gene>
<evidence type="ECO:0000313" key="2">
    <source>
        <dbReference type="EMBL" id="CCH44219.1"/>
    </source>
</evidence>
<name>K0KSB2_WICCF</name>
<dbReference type="Gene3D" id="3.40.30.10">
    <property type="entry name" value="Glutaredoxin"/>
    <property type="match status" value="1"/>
</dbReference>
<dbReference type="eggNOG" id="KOG0907">
    <property type="taxonomic scope" value="Eukaryota"/>
</dbReference>
<dbReference type="InterPro" id="IPR050620">
    <property type="entry name" value="Thioredoxin_H-type-like"/>
</dbReference>
<dbReference type="Pfam" id="PF00085">
    <property type="entry name" value="Thioredoxin"/>
    <property type="match status" value="1"/>
</dbReference>
<feature type="domain" description="Thioredoxin" evidence="1">
    <location>
        <begin position="4"/>
        <end position="106"/>
    </location>
</feature>
<dbReference type="EMBL" id="CAIF01000112">
    <property type="protein sequence ID" value="CCH44219.1"/>
    <property type="molecule type" value="Genomic_DNA"/>
</dbReference>
<keyword evidence="3" id="KW-1185">Reference proteome</keyword>
<dbReference type="Proteomes" id="UP000009328">
    <property type="component" value="Unassembled WGS sequence"/>
</dbReference>